<accession>W9Z0B0</accession>
<reference evidence="2" key="2">
    <citation type="submission" date="2012-05" db="EMBL/GenBank/DDBJ databases">
        <title>Annotation of the Genome Sequence of Fusarium oxysporum f. sp. melonis 26406.</title>
        <authorList>
            <consortium name="The Broad Institute Genomics Platform"/>
            <person name="Ma L.-J."/>
            <person name="Corby-Kistler H."/>
            <person name="Broz K."/>
            <person name="Gale L.R."/>
            <person name="Jonkers W."/>
            <person name="O'Donnell K."/>
            <person name="Ploetz R."/>
            <person name="Steinberg C."/>
            <person name="Schwartz D.C."/>
            <person name="VanEtten H."/>
            <person name="Zhou S."/>
            <person name="Young S.K."/>
            <person name="Zeng Q."/>
            <person name="Gargeya S."/>
            <person name="Fitzgerald M."/>
            <person name="Abouelleil A."/>
            <person name="Alvarado L."/>
            <person name="Chapman S.B."/>
            <person name="Gainer-Dewar J."/>
            <person name="Goldberg J."/>
            <person name="Griggs A."/>
            <person name="Gujja S."/>
            <person name="Hansen M."/>
            <person name="Howarth C."/>
            <person name="Imamovic A."/>
            <person name="Ireland A."/>
            <person name="Larimer J."/>
            <person name="McCowan C."/>
            <person name="Murphy C."/>
            <person name="Pearson M."/>
            <person name="Poon T.W."/>
            <person name="Priest M."/>
            <person name="Roberts A."/>
            <person name="Saif S."/>
            <person name="Shea T."/>
            <person name="Sykes S."/>
            <person name="Wortman J."/>
            <person name="Nusbaum C."/>
            <person name="Birren B."/>
        </authorList>
    </citation>
    <scope>NUCLEOTIDE SEQUENCE</scope>
    <source>
        <strain evidence="2">26406</strain>
    </source>
</reference>
<feature type="region of interest" description="Disordered" evidence="1">
    <location>
        <begin position="172"/>
        <end position="211"/>
    </location>
</feature>
<organism evidence="2">
    <name type="scientific">Fusarium oxysporum f. sp. melonis 26406</name>
    <dbReference type="NCBI Taxonomy" id="1089452"/>
    <lineage>
        <taxon>Eukaryota</taxon>
        <taxon>Fungi</taxon>
        <taxon>Dikarya</taxon>
        <taxon>Ascomycota</taxon>
        <taxon>Pezizomycotina</taxon>
        <taxon>Sordariomycetes</taxon>
        <taxon>Hypocreomycetidae</taxon>
        <taxon>Hypocreales</taxon>
        <taxon>Nectriaceae</taxon>
        <taxon>Fusarium</taxon>
        <taxon>Fusarium oxysporum species complex</taxon>
    </lineage>
</organism>
<dbReference type="Pfam" id="PF20174">
    <property type="entry name" value="DUF6540"/>
    <property type="match status" value="1"/>
</dbReference>
<dbReference type="VEuPathDB" id="FungiDB:FOMG_18093"/>
<proteinExistence type="predicted"/>
<protein>
    <submittedName>
        <fullName evidence="2">Uncharacterized protein</fullName>
    </submittedName>
</protein>
<dbReference type="AlphaFoldDB" id="W9Z0B0"/>
<dbReference type="InterPro" id="IPR046670">
    <property type="entry name" value="DUF6540"/>
</dbReference>
<evidence type="ECO:0000313" key="2">
    <source>
        <dbReference type="EMBL" id="EXK25239.1"/>
    </source>
</evidence>
<dbReference type="OrthoDB" id="5106006at2759"/>
<name>W9Z0B0_FUSOX</name>
<feature type="compositionally biased region" description="Acidic residues" evidence="1">
    <location>
        <begin position="177"/>
        <end position="194"/>
    </location>
</feature>
<evidence type="ECO:0000256" key="1">
    <source>
        <dbReference type="SAM" id="MobiDB-lite"/>
    </source>
</evidence>
<gene>
    <name evidence="2" type="ORF">FOMG_18093</name>
</gene>
<dbReference type="Proteomes" id="UP000030703">
    <property type="component" value="Unassembled WGS sequence"/>
</dbReference>
<sequence length="211" mass="24185">MPKPSKTRSDEKSHSKKHGSKSSISRQHSHRHGSTSRSHQSETGGAFELYCAIYQPRSGNYYHWAFAMYRQDLGWGVFEVVQDVEDGPFRAEYRQTDPRSSLRCLPLVPLGYIHPDHSRSLAEHINKIQVPGESALWNCQDYVMEIWDSVLQLGAIDEYTWNEGRNALMPYYGPIQEADDDDDENGEGSEDEDDQPRQYQSAEYVYDSGSD</sequence>
<dbReference type="EMBL" id="JH659415">
    <property type="protein sequence ID" value="EXK25239.1"/>
    <property type="molecule type" value="Genomic_DNA"/>
</dbReference>
<dbReference type="HOGENOM" id="CLU_114182_0_0_1"/>
<reference evidence="2" key="1">
    <citation type="submission" date="2012-04" db="EMBL/GenBank/DDBJ databases">
        <title>The Genome Sequence of Fusarium oxysporum melonis.</title>
        <authorList>
            <consortium name="The Broad Institute Genome Sequencing Platform"/>
            <person name="Ma L.-J."/>
            <person name="Gale L.R."/>
            <person name="Schwartz D.C."/>
            <person name="Zhou S."/>
            <person name="Corby-Kistler H."/>
            <person name="Young S.K."/>
            <person name="Zeng Q."/>
            <person name="Gargeya S."/>
            <person name="Fitzgerald M."/>
            <person name="Haas B."/>
            <person name="Abouelleil A."/>
            <person name="Alvarado L."/>
            <person name="Arachchi H.M."/>
            <person name="Berlin A."/>
            <person name="Brown A."/>
            <person name="Chapman S.B."/>
            <person name="Chen Z."/>
            <person name="Dunbar C."/>
            <person name="Freedman E."/>
            <person name="Gearin G."/>
            <person name="Goldberg J."/>
            <person name="Griggs A."/>
            <person name="Gujja S."/>
            <person name="Heiman D."/>
            <person name="Howarth C."/>
            <person name="Larson L."/>
            <person name="Lui A."/>
            <person name="MacDonald P.J.P."/>
            <person name="Montmayeur A."/>
            <person name="Murphy C."/>
            <person name="Neiman D."/>
            <person name="Pearson M."/>
            <person name="Priest M."/>
            <person name="Roberts A."/>
            <person name="Saif S."/>
            <person name="Shea T."/>
            <person name="Shenoy N."/>
            <person name="Sisk P."/>
            <person name="Stolte C."/>
            <person name="Sykes S."/>
            <person name="Wortman J."/>
            <person name="Nusbaum C."/>
            <person name="Birren B."/>
        </authorList>
    </citation>
    <scope>NUCLEOTIDE SEQUENCE</scope>
    <source>
        <strain evidence="2">26406</strain>
    </source>
</reference>
<feature type="region of interest" description="Disordered" evidence="1">
    <location>
        <begin position="1"/>
        <end position="41"/>
    </location>
</feature>